<dbReference type="Pfam" id="PF23857">
    <property type="entry name" value="Phage_TAC_19"/>
    <property type="match status" value="1"/>
</dbReference>
<dbReference type="OrthoDB" id="2195188at2"/>
<evidence type="ECO:0000313" key="1">
    <source>
        <dbReference type="EMBL" id="KRN31095.1"/>
    </source>
</evidence>
<dbReference type="InterPro" id="IPR057006">
    <property type="entry name" value="Phage_TAC_19"/>
</dbReference>
<proteinExistence type="predicted"/>
<dbReference type="AlphaFoldDB" id="A0A0R2G0A8"/>
<protein>
    <recommendedName>
        <fullName evidence="3">Phage protein</fullName>
    </recommendedName>
</protein>
<name>A0A0R2G0A8_9LACO</name>
<dbReference type="EMBL" id="JQAR01000005">
    <property type="protein sequence ID" value="KRN31095.1"/>
    <property type="molecule type" value="Genomic_DNA"/>
</dbReference>
<dbReference type="Proteomes" id="UP000051727">
    <property type="component" value="Unassembled WGS sequence"/>
</dbReference>
<dbReference type="NCBIfam" id="NF047360">
    <property type="entry name" value="tail_chap_PVL"/>
    <property type="match status" value="1"/>
</dbReference>
<organism evidence="1 2">
    <name type="scientific">Liquorilactobacillus mali</name>
    <dbReference type="NCBI Taxonomy" id="1618"/>
    <lineage>
        <taxon>Bacteria</taxon>
        <taxon>Bacillati</taxon>
        <taxon>Bacillota</taxon>
        <taxon>Bacilli</taxon>
        <taxon>Lactobacillales</taxon>
        <taxon>Lactobacillaceae</taxon>
        <taxon>Liquorilactobacillus</taxon>
    </lineage>
</organism>
<evidence type="ECO:0000313" key="2">
    <source>
        <dbReference type="Proteomes" id="UP000051727"/>
    </source>
</evidence>
<reference evidence="1 2" key="1">
    <citation type="journal article" date="2015" name="Genome Announc.">
        <title>Expanding the biotechnology potential of lactobacilli through comparative genomics of 213 strains and associated genera.</title>
        <authorList>
            <person name="Sun Z."/>
            <person name="Harris H.M."/>
            <person name="McCann A."/>
            <person name="Guo C."/>
            <person name="Argimon S."/>
            <person name="Zhang W."/>
            <person name="Yang X."/>
            <person name="Jeffery I.B."/>
            <person name="Cooney J.C."/>
            <person name="Kagawa T.F."/>
            <person name="Liu W."/>
            <person name="Song Y."/>
            <person name="Salvetti E."/>
            <person name="Wrobel A."/>
            <person name="Rasinkangas P."/>
            <person name="Parkhill J."/>
            <person name="Rea M.C."/>
            <person name="O'Sullivan O."/>
            <person name="Ritari J."/>
            <person name="Douillard F.P."/>
            <person name="Paul Ross R."/>
            <person name="Yang R."/>
            <person name="Briner A.E."/>
            <person name="Felis G.E."/>
            <person name="de Vos W.M."/>
            <person name="Barrangou R."/>
            <person name="Klaenhammer T.R."/>
            <person name="Caufield P.W."/>
            <person name="Cui Y."/>
            <person name="Zhang H."/>
            <person name="O'Toole P.W."/>
        </authorList>
    </citation>
    <scope>NUCLEOTIDE SEQUENCE [LARGE SCALE GENOMIC DNA]</scope>
    <source>
        <strain evidence="1 2">ATCC 27304</strain>
    </source>
</reference>
<gene>
    <name evidence="1" type="ORF">IV36_GL001900</name>
</gene>
<sequence length="99" mass="11453">MSRLEIKIRQKNGEYKKYEQNWVPTRKLLEALDIGPETYPEIKEMNEKQAEFIASVFDDKEVTKDAILDGVAAWEFAPFVDGFLDKLMGVDPNLEAEEQ</sequence>
<evidence type="ECO:0008006" key="3">
    <source>
        <dbReference type="Google" id="ProtNLM"/>
    </source>
</evidence>
<comment type="caution">
    <text evidence="1">The sequence shown here is derived from an EMBL/GenBank/DDBJ whole genome shotgun (WGS) entry which is preliminary data.</text>
</comment>
<dbReference type="PATRIC" id="fig|1618.3.peg.1938"/>
<accession>A0A0R2G0A8</accession>
<dbReference type="STRING" id="1618.IV36_GL001900"/>
<dbReference type="RefSeq" id="WP_056990839.1">
    <property type="nucleotide sequence ID" value="NZ_JQAR01000005.1"/>
</dbReference>